<dbReference type="GO" id="GO:0006355">
    <property type="term" value="P:regulation of DNA-templated transcription"/>
    <property type="evidence" value="ECO:0007669"/>
    <property type="project" value="UniProtKB-ARBA"/>
</dbReference>
<dbReference type="InterPro" id="IPR000600">
    <property type="entry name" value="ROK"/>
</dbReference>
<evidence type="ECO:0000313" key="1">
    <source>
        <dbReference type="EMBL" id="SLN48100.1"/>
    </source>
</evidence>
<dbReference type="CDD" id="cd23763">
    <property type="entry name" value="ASKHA_ATPase_ROK"/>
    <property type="match status" value="1"/>
</dbReference>
<proteinExistence type="predicted"/>
<dbReference type="Gene3D" id="1.10.10.10">
    <property type="entry name" value="Winged helix-like DNA-binding domain superfamily/Winged helix DNA-binding domain"/>
    <property type="match status" value="1"/>
</dbReference>
<dbReference type="SUPFAM" id="SSF53067">
    <property type="entry name" value="Actin-like ATPase domain"/>
    <property type="match status" value="1"/>
</dbReference>
<dbReference type="SUPFAM" id="SSF46785">
    <property type="entry name" value="Winged helix' DNA-binding domain"/>
    <property type="match status" value="1"/>
</dbReference>
<dbReference type="AlphaFoldDB" id="A0A1Y5STD6"/>
<dbReference type="Pfam" id="PF00480">
    <property type="entry name" value="ROK"/>
    <property type="match status" value="1"/>
</dbReference>
<reference evidence="1 2" key="1">
    <citation type="submission" date="2017-03" db="EMBL/GenBank/DDBJ databases">
        <authorList>
            <person name="Afonso C.L."/>
            <person name="Miller P.J."/>
            <person name="Scott M.A."/>
            <person name="Spackman E."/>
            <person name="Goraichik I."/>
            <person name="Dimitrov K.M."/>
            <person name="Suarez D.L."/>
            <person name="Swayne D.E."/>
        </authorList>
    </citation>
    <scope>NUCLEOTIDE SEQUENCE [LARGE SCALE GENOMIC DNA]</scope>
    <source>
        <strain evidence="1 2">CECT 8620</strain>
    </source>
</reference>
<dbReference type="CDD" id="cd00090">
    <property type="entry name" value="HTH_ARSR"/>
    <property type="match status" value="1"/>
</dbReference>
<dbReference type="EMBL" id="FWFS01000007">
    <property type="protein sequence ID" value="SLN48100.1"/>
    <property type="molecule type" value="Genomic_DNA"/>
</dbReference>
<dbReference type="GO" id="GO:0019262">
    <property type="term" value="P:N-acetylneuraminate catabolic process"/>
    <property type="evidence" value="ECO:0007669"/>
    <property type="project" value="TreeGrafter"/>
</dbReference>
<dbReference type="InterPro" id="IPR036390">
    <property type="entry name" value="WH_DNA-bd_sf"/>
</dbReference>
<dbReference type="Gene3D" id="3.30.420.40">
    <property type="match status" value="2"/>
</dbReference>
<dbReference type="OrthoDB" id="49685at2"/>
<evidence type="ECO:0000313" key="2">
    <source>
        <dbReference type="Proteomes" id="UP000193862"/>
    </source>
</evidence>
<protein>
    <submittedName>
        <fullName evidence="1">N-acetylglucosamine repressor</fullName>
    </submittedName>
</protein>
<dbReference type="InterPro" id="IPR011991">
    <property type="entry name" value="ArsR-like_HTH"/>
</dbReference>
<organism evidence="1 2">
    <name type="scientific">Aquimixticola soesokkakensis</name>
    <dbReference type="NCBI Taxonomy" id="1519096"/>
    <lineage>
        <taxon>Bacteria</taxon>
        <taxon>Pseudomonadati</taxon>
        <taxon>Pseudomonadota</taxon>
        <taxon>Alphaproteobacteria</taxon>
        <taxon>Rhodobacterales</taxon>
        <taxon>Paracoccaceae</taxon>
        <taxon>Aquimixticola</taxon>
    </lineage>
</organism>
<sequence>MDGDQITAISAGVNQRGVRDHNERLIMTLLQRHGAMPGSDLARLSNLSPQTVSVILRKLETDGFLERGEPVRGKVGKPSIPMKLAASGAYSIGMKVGRRSADLVIMDLHGAIHGQSQLTYRYPMPDLILGYLREGITKLTLGLPADHRNRITGIGLAAPFEIWNWTEALGAPPEESVTWRDVDIVARIAEFSDLPVYIENDATAACRAEHAFGRGRAFRDYAYFFLGSFIGGGVVLDNSVLEGHQRNAGAFGSLRTADAAGNPRQLIDTASIYLLEADLVMAGKDPSILWQQPQDWTTIEPFVAAWIERTGREIARASISVCAVIDFEAIVIDGAFPTDVRARLVEVVRDSFASLDTRGLIPPRIEQGSVGGNARVIGGASAPIFAQYFLN</sequence>
<dbReference type="PANTHER" id="PTHR18964:SF169">
    <property type="entry name" value="N-ACETYLMANNOSAMINE KINASE"/>
    <property type="match status" value="1"/>
</dbReference>
<dbReference type="RefSeq" id="WP_085836703.1">
    <property type="nucleotide sequence ID" value="NZ_FWFS01000007.1"/>
</dbReference>
<dbReference type="GO" id="GO:0009384">
    <property type="term" value="F:N-acylmannosamine kinase activity"/>
    <property type="evidence" value="ECO:0007669"/>
    <property type="project" value="TreeGrafter"/>
</dbReference>
<dbReference type="PANTHER" id="PTHR18964">
    <property type="entry name" value="ROK (REPRESSOR, ORF, KINASE) FAMILY"/>
    <property type="match status" value="1"/>
</dbReference>
<keyword evidence="2" id="KW-1185">Reference proteome</keyword>
<dbReference type="Proteomes" id="UP000193862">
    <property type="component" value="Unassembled WGS sequence"/>
</dbReference>
<gene>
    <name evidence="1" type="primary">nagC</name>
    <name evidence="1" type="ORF">AQS8620_02001</name>
</gene>
<dbReference type="InterPro" id="IPR036388">
    <property type="entry name" value="WH-like_DNA-bd_sf"/>
</dbReference>
<dbReference type="InterPro" id="IPR043129">
    <property type="entry name" value="ATPase_NBD"/>
</dbReference>
<accession>A0A1Y5STD6</accession>
<dbReference type="Pfam" id="PF13412">
    <property type="entry name" value="HTH_24"/>
    <property type="match status" value="1"/>
</dbReference>
<name>A0A1Y5STD6_9RHOB</name>